<dbReference type="EMBL" id="MH577299">
    <property type="protein sequence ID" value="AXZ70883.1"/>
    <property type="molecule type" value="Genomic_DNA"/>
</dbReference>
<keyword evidence="9" id="KW-0131">Cell cycle</keyword>
<dbReference type="Gene3D" id="3.40.50.300">
    <property type="entry name" value="P-loop containing nucleotide triphosphate hydrolases"/>
    <property type="match status" value="1"/>
</dbReference>
<evidence type="ECO:0000256" key="2">
    <source>
        <dbReference type="ARBA" id="ARBA00009361"/>
    </source>
</evidence>
<dbReference type="SUPFAM" id="SSF52540">
    <property type="entry name" value="P-loop containing nucleoside triphosphate hydrolases"/>
    <property type="match status" value="1"/>
</dbReference>
<organism evidence="9">
    <name type="scientific">Leiosporoceros dussii</name>
    <dbReference type="NCBI Taxonomy" id="263836"/>
    <lineage>
        <taxon>Eukaryota</taxon>
        <taxon>Viridiplantae</taxon>
        <taxon>Streptophyta</taxon>
        <taxon>Embryophyta</taxon>
        <taxon>Anthocerotophyta</taxon>
        <taxon>Leiosporocerotopsida</taxon>
        <taxon>Leiosporocerotales</taxon>
        <taxon>Leiosporocerotaceae</taxon>
        <taxon>Leiosporoceros</taxon>
    </lineage>
</organism>
<gene>
    <name evidence="9" type="primary">ftsH</name>
    <name evidence="7" type="synonym">ycf2</name>
</gene>
<name>A0A385KDY7_9EMBR</name>
<keyword evidence="6 7" id="KW-0067">ATP-binding</keyword>
<keyword evidence="9" id="KW-0132">Cell division</keyword>
<comment type="subcellular location">
    <subcellularLocation>
        <location evidence="7">Plastid</location>
        <location evidence="7">Chloroplast stroma</location>
    </subcellularLocation>
</comment>
<evidence type="ECO:0000259" key="8">
    <source>
        <dbReference type="SMART" id="SM00382"/>
    </source>
</evidence>
<dbReference type="CDD" id="cd19505">
    <property type="entry name" value="RecA-like_Ycf2"/>
    <property type="match status" value="1"/>
</dbReference>
<dbReference type="GeneID" id="38332664"/>
<dbReference type="RefSeq" id="YP_009531770.1">
    <property type="nucleotide sequence ID" value="NC_039750.1"/>
</dbReference>
<dbReference type="InterPro" id="IPR008543">
    <property type="entry name" value="Uncharacterised_Ycf2"/>
</dbReference>
<evidence type="ECO:0000256" key="4">
    <source>
        <dbReference type="ARBA" id="ARBA00022640"/>
    </source>
</evidence>
<evidence type="ECO:0000256" key="1">
    <source>
        <dbReference type="ARBA" id="ARBA00002329"/>
    </source>
</evidence>
<keyword evidence="9" id="KW-0150">Chloroplast</keyword>
<evidence type="ECO:0000313" key="9">
    <source>
        <dbReference type="EMBL" id="AXZ70883.1"/>
    </source>
</evidence>
<geneLocation type="chloroplast" evidence="9"/>
<dbReference type="GO" id="GO:0005524">
    <property type="term" value="F:ATP binding"/>
    <property type="evidence" value="ECO:0007669"/>
    <property type="project" value="UniProtKB-KW"/>
</dbReference>
<dbReference type="GO" id="GO:0009570">
    <property type="term" value="C:chloroplast stroma"/>
    <property type="evidence" value="ECO:0007669"/>
    <property type="project" value="UniProtKB-SubCell"/>
</dbReference>
<dbReference type="Gene3D" id="1.10.8.60">
    <property type="match status" value="1"/>
</dbReference>
<accession>A0A385KDY7</accession>
<reference evidence="9" key="2">
    <citation type="submission" date="2018-07" db="EMBL/GenBank/DDBJ databases">
        <authorList>
            <person name="Quirk P.G."/>
            <person name="Krulwich T.A."/>
        </authorList>
    </citation>
    <scope>NUCLEOTIDE SEQUENCE</scope>
</reference>
<dbReference type="InterPro" id="IPR027417">
    <property type="entry name" value="P-loop_NTPase"/>
</dbReference>
<evidence type="ECO:0000256" key="6">
    <source>
        <dbReference type="ARBA" id="ARBA00022840"/>
    </source>
</evidence>
<comment type="similarity">
    <text evidence="2 7">Belongs to the Ycf2 family.</text>
</comment>
<dbReference type="InterPro" id="IPR003959">
    <property type="entry name" value="ATPase_AAA_core"/>
</dbReference>
<dbReference type="HAMAP" id="MF_01330">
    <property type="entry name" value="Ycf2"/>
    <property type="match status" value="1"/>
</dbReference>
<proteinExistence type="inferred from homology"/>
<dbReference type="SMART" id="SM00382">
    <property type="entry name" value="AAA"/>
    <property type="match status" value="1"/>
</dbReference>
<dbReference type="PANTHER" id="PTHR33078:SF101">
    <property type="entry name" value="AAA+ ATPASE DOMAIN, ATPASE, AAA-TYPE, CORE"/>
    <property type="match status" value="1"/>
</dbReference>
<keyword evidence="4 9" id="KW-0934">Plastid</keyword>
<reference evidence="9" key="1">
    <citation type="journal article" date="2018" name="PLoS ONE">
        <title>Genome-wide organellar analyses from the hornwort Leiosporoceros dussii show low frequency of RNA editing.</title>
        <authorList>
            <person name="Villarreal A.J."/>
            <person name="Turmel M."/>
            <person name="Bourgouin-Couture M."/>
            <person name="Laroche J."/>
            <person name="Salazar Allen N."/>
            <person name="Li F.W."/>
            <person name="Cheng S."/>
            <person name="Renzaglia K."/>
            <person name="Lemieux C."/>
        </authorList>
    </citation>
    <scope>NUCLEOTIDE SEQUENCE</scope>
</reference>
<keyword evidence="3" id="KW-0691">RNA editing</keyword>
<dbReference type="GO" id="GO:0016887">
    <property type="term" value="F:ATP hydrolysis activity"/>
    <property type="evidence" value="ECO:0007669"/>
    <property type="project" value="InterPro"/>
</dbReference>
<dbReference type="GO" id="GO:0051301">
    <property type="term" value="P:cell division"/>
    <property type="evidence" value="ECO:0007669"/>
    <property type="project" value="UniProtKB-KW"/>
</dbReference>
<dbReference type="Pfam" id="PF00004">
    <property type="entry name" value="AAA"/>
    <property type="match status" value="1"/>
</dbReference>
<dbReference type="InterPro" id="IPR003593">
    <property type="entry name" value="AAA+_ATPase"/>
</dbReference>
<evidence type="ECO:0000256" key="5">
    <source>
        <dbReference type="ARBA" id="ARBA00022741"/>
    </source>
</evidence>
<keyword evidence="5 7" id="KW-0547">Nucleotide-binding</keyword>
<dbReference type="Pfam" id="PF05695">
    <property type="entry name" value="Ycf2"/>
    <property type="match status" value="2"/>
</dbReference>
<evidence type="ECO:0000256" key="7">
    <source>
        <dbReference type="HAMAP-Rule" id="MF_01330"/>
    </source>
</evidence>
<dbReference type="PANTHER" id="PTHR33078">
    <property type="entry name" value="PROTEIN YCF2-RELATED"/>
    <property type="match status" value="1"/>
</dbReference>
<sequence>MKQKFLENKFPYKKLKLEEINKYEYLINSCISWNLVKLITGIFFNREHIIKLFDLRILSSLILRDLRKSKTNRSFIIKSFPLFILPMFIYCMNCRNIVEINNSNLERIIYGSINYREKRDEISRRYLHSSMKDSSILLNYPSSLERKEKKYKNYLLGSKNNVWVYKQNILKKEYIKPGYDKIDFYDSQQWNTLIIKKILPSWRISNQTIDKVNILLKDKNVEDLKHFFEYYTDNIMDRYYHWKYSIDVISYNDRKNQDNLNLKKNLEFLDNKFFFCLISAFCEKMLFEVEGGLFRHRKIRSTLNLKNMENFSAFEVTNKEILKWGPHWWKKPIFHIFNNYNESDQIIAKSFLFLKKKKIIFFQNYTEFYVWLFYQDSSFHWRNDKKLLDTDKNTFKENYLQLIDRKNKLYSSQNKDILWNILYNFSNYVSDKIKKSDQFARFSDTSIINLFLINQNLVYHTEKNGGTIYIKKKKTWDDSTRFYSKEKKYLKSNPDSIFSFIDFNLIEKICFKPNKYFLNFFLDTKDTNKEGMTKLKIHSYDPSSLIESKQRYFKFSYSHKFIQKDFSFFWMKERFMKDIHYFMEILFSNKIKIINNYFRKFISHAFLDISLSIDESIMSFCVTDKYIRTFQSNKSQTNILLENYILSDTNRIKNLWKVRKKFKNAFFVSSISNLKYKRIQPNKSNSNKLKFISFLNWNLSHNGFYLCWSILHKYNKQYIFNRYVKLNKKLVKKIEQFHLLITKPNQNYDEILYSDLEDEVRNFDKSKINKLNSKFFLISLNSIPKKENLTNQVFPKKRKASSKEKIENYISPVIYNKKWKLWYNLNKESYQCFGNALNKYYSIYKYKFCLINKIKIFWVERIENAKSSNFTRKIVNQHSSNWKKNRKEWSDYNIKRNKYINWNSYIYQSFGRTRNLEKISIWFSDQYNTSKEWFNQIEFLNTRICITYSKNLEKYDYSKFSFISNTSLNSLVKSSYNKKNIPLKRKVLHNYNLSRNLVRLIDNKLIPQSFINKKLIKNIIISFLDNEINHDICIQFSKKIHFPWIYKNRNNGFNSVKKCNKRLMKKCFHNTNKIEFLDYLHGSHSRYDERLPFFIKKIHIRNYDFTYKKFLKFLPIYNHIHFMSIGKIKPFFFKLKTNIILSIQSQVFNRLFFNYLQKSWNYTLVFLTNYLYKLLNLFIKMNSSIYVETDRYSIQKVSTLTYSEPTTLKLKGTYYCKLFSEESTLERNKFNQYFQFSSKPNRSHIQNQSYKNDLSYDFLPKIRNNNNNNKLQWIKKSFLKSNLNEGFKYLVEEGSIGKISINLNLYERKKNILPYFSSSIMNFLEENKKTEVFKKSYFLKKWYFFQNYTLWFFTSQWWKYLNNVLLETFPEILLNTTDQSKYISYKTMQYIEETLKNVKKNLEFMLETSIFNKFYRNSEIRLLKQIHNQQGSIYIYIWSHFNFINLPNAPYLTIISLSFFGYLAFQNYFSTSIGLDYIDSWRHFKVIQYLRDPLRGSYLERWMYQNQTQFIRTESIFRLLLKNIIYYIKNGRFLLFTIRNLNTWLFHSKSLDISRRKKELLVQSVITEESISKYGLEFKFNHKLVNSDFGYEFSQKPGFSYLKYLAETYQKDLVNYSSYSFHLAEKWILLAFWKRMISSRKLWQTKNLNHNFSRIPVPFQLELFPSKGILLVGPMEIGRSYLIKNLAADSYVPLIQISISKLLYNKPDVITESWINILMESLRRLTLILELTKKMSPCIMWIQDIHELNVNRSTQNVESDPTSLLGVFLKYFHTEFLDESTKGIIIIGSTHIPKKIDPALISPNRLDKLINIRMINIFERQEKFSILLHSKRFYFKNKLIHLNEFAYRTMGYNARDLVALANEVSLINTIRNDSIIHINSLRLALHRQTLGFTYMNNKILFCQNQGILLHKVGRAIIQNLFIKNFPMNPLYIGNDLWKKNFYYLSEWYLEPSVTEPTIKELTILSYILGCLAGLAARDSWFILEHKRENFIPLNKFVEDDFDLACGILESLLVEFSCLEIFKSKSIPNKIEFFPKTEASYSFNMMQRGILSITNNQFMYKHDELRNRSVFKRTVQYKEKLYELANETTWAPRIWRLSFIRSNLFDWIKRPNEFESLYSFWFFKKKEQTFSKNSQENLNYSQIVQYKTKEQLLYERILSRIRRRNVQELESQLASILSEDQIEILGFSKLSTQYRIEYQLFNKPMLFMGGRFIWDPTGFSFKTRHFVFSRRELFIDEEMLRRLYVTYGARRERERSRSSQKIKQFFLRCGYGRNFMNNLSIGWWNQLSFAEKYNIEIFKRIEEISVQLKHPQVFTPVYLYQSWLIENSREKLSRFDLLNHRRRWIKLNNKSFHDFSIHSTLLESYKYLLNFFISNKILLNGMTKILLKKGWLFQNEIEHFIHIIKKEKNNR</sequence>
<comment type="function">
    <text evidence="1 7">Probable ATPase of unknown function. Its presence in a non-photosynthetic plant (Epifagus virginiana) and experiments in tobacco indicate that it has an essential function which is probably not related to photosynthesis.</text>
</comment>
<evidence type="ECO:0000256" key="3">
    <source>
        <dbReference type="ARBA" id="ARBA00022495"/>
    </source>
</evidence>
<feature type="binding site" evidence="7">
    <location>
        <begin position="1673"/>
        <end position="1680"/>
    </location>
    <ligand>
        <name>ATP</name>
        <dbReference type="ChEBI" id="CHEBI:30616"/>
    </ligand>
</feature>
<dbReference type="InterPro" id="IPR056777">
    <property type="entry name" value="Ycf2_N"/>
</dbReference>
<protein>
    <recommendedName>
        <fullName evidence="7">Protein Ycf2</fullName>
    </recommendedName>
</protein>
<feature type="domain" description="AAA+ ATPase" evidence="8">
    <location>
        <begin position="1665"/>
        <end position="1816"/>
    </location>
</feature>